<evidence type="ECO:0000313" key="3">
    <source>
        <dbReference type="EMBL" id="EGA70411.1"/>
    </source>
</evidence>
<accession>E8M5W1</accession>
<dbReference type="Gene3D" id="3.30.70.100">
    <property type="match status" value="1"/>
</dbReference>
<dbReference type="eggNOG" id="COG2755">
    <property type="taxonomic scope" value="Bacteria"/>
</dbReference>
<dbReference type="SMART" id="SM00886">
    <property type="entry name" value="Dabb"/>
    <property type="match status" value="1"/>
</dbReference>
<organism evidence="3 4">
    <name type="scientific">Vibrio sinaloensis DSM 21326</name>
    <dbReference type="NCBI Taxonomy" id="945550"/>
    <lineage>
        <taxon>Bacteria</taxon>
        <taxon>Pseudomonadati</taxon>
        <taxon>Pseudomonadota</taxon>
        <taxon>Gammaproteobacteria</taxon>
        <taxon>Vibrionales</taxon>
        <taxon>Vibrionaceae</taxon>
        <taxon>Vibrio</taxon>
        <taxon>Vibrio oreintalis group</taxon>
    </lineage>
</organism>
<dbReference type="PANTHER" id="PTHR33178:SF10">
    <property type="entry name" value="STRESS-RESPONSE A_B BARREL DOMAIN-CONTAINING PROTEIN"/>
    <property type="match status" value="1"/>
</dbReference>
<evidence type="ECO:0000256" key="1">
    <source>
        <dbReference type="ARBA" id="ARBA00011738"/>
    </source>
</evidence>
<sequence>MIRHILLIKFKQDAPESELLRLKALFEAMPNLIDGVVSVEWGENDSPEGKNQGYTHSVLMTFSDEEARQRYLPHPEHEALKKVFRPLLADIIVFDYTLGHD</sequence>
<dbReference type="RefSeq" id="WP_008076291.1">
    <property type="nucleotide sequence ID" value="NZ_AEVT01000058.1"/>
</dbReference>
<evidence type="ECO:0000313" key="4">
    <source>
        <dbReference type="Proteomes" id="UP000006228"/>
    </source>
</evidence>
<dbReference type="GeneID" id="95568990"/>
<evidence type="ECO:0000259" key="2">
    <source>
        <dbReference type="PROSITE" id="PS51502"/>
    </source>
</evidence>
<feature type="domain" description="Stress-response A/B barrel" evidence="2">
    <location>
        <begin position="2"/>
        <end position="96"/>
    </location>
</feature>
<dbReference type="InterPro" id="IPR011008">
    <property type="entry name" value="Dimeric_a/b-barrel"/>
</dbReference>
<dbReference type="PROSITE" id="PS51502">
    <property type="entry name" value="S_R_A_B_BARREL"/>
    <property type="match status" value="1"/>
</dbReference>
<proteinExistence type="predicted"/>
<dbReference type="Pfam" id="PF07876">
    <property type="entry name" value="Dabb"/>
    <property type="match status" value="1"/>
</dbReference>
<reference evidence="3 4" key="1">
    <citation type="journal article" date="2012" name="Int. J. Syst. Evol. Microbiol.">
        <title>Vibrio caribbeanicus sp. nov., isolated from the marine sponge Scleritoderma cyanea.</title>
        <authorList>
            <person name="Hoffmann M."/>
            <person name="Monday S.R."/>
            <person name="Allard M.W."/>
            <person name="Strain E.A."/>
            <person name="Whittaker P."/>
            <person name="Naum M."/>
            <person name="McCarthy P.J."/>
            <person name="Lopez J.V."/>
            <person name="Fischer M."/>
            <person name="Brown E.W."/>
        </authorList>
    </citation>
    <scope>NUCLEOTIDE SEQUENCE [LARGE SCALE GENOMIC DNA]</scope>
    <source>
        <strain evidence="4">DSMZ 21326</strain>
    </source>
</reference>
<dbReference type="EMBL" id="AEVT01000058">
    <property type="protein sequence ID" value="EGA70411.1"/>
    <property type="molecule type" value="Genomic_DNA"/>
</dbReference>
<gene>
    <name evidence="3" type="ORF">VISI1226_00060</name>
</gene>
<comment type="caution">
    <text evidence="3">The sequence shown here is derived from an EMBL/GenBank/DDBJ whole genome shotgun (WGS) entry which is preliminary data.</text>
</comment>
<comment type="subunit">
    <text evidence="1">Homodimer.</text>
</comment>
<dbReference type="SUPFAM" id="SSF54909">
    <property type="entry name" value="Dimeric alpha+beta barrel"/>
    <property type="match status" value="1"/>
</dbReference>
<dbReference type="OrthoDB" id="9816070at2"/>
<dbReference type="AlphaFoldDB" id="E8M5W1"/>
<dbReference type="PANTHER" id="PTHR33178">
    <property type="match status" value="1"/>
</dbReference>
<protein>
    <submittedName>
        <fullName evidence="3">Stress responsive A/B barrel domain family protein</fullName>
    </submittedName>
</protein>
<name>E8M5W1_PHOS4</name>
<dbReference type="Proteomes" id="UP000006228">
    <property type="component" value="Unassembled WGS sequence"/>
</dbReference>
<dbReference type="InterPro" id="IPR044662">
    <property type="entry name" value="HS1/DABB1-like"/>
</dbReference>
<dbReference type="InterPro" id="IPR013097">
    <property type="entry name" value="Dabb"/>
</dbReference>